<protein>
    <submittedName>
        <fullName evidence="4">DUF58 domain-containing protein</fullName>
    </submittedName>
</protein>
<sequence length="448" mass="48319">MASSKKAATRTATGKTTLTVRGRLFVAASIGFLVAAFALGNTVLLLASFLTATLVIIGRLLMRARTLELDAVRTFNPPNVAVGDTTRATLVITNRARSKSATARWQDGIPWGKRRTEMRVLPALTAHTGRYANSGTSARFSYELTPPRRGVFEIGPLSVVTGDPFGLVVGTVSLAGTHSLFVTPPVVDLSGNGMPLEAGDGSSRVIQRSTSGSDDDLMTREYRRGDALRRVHWRASARYGELMVRQEEQRSRPEVRLLFDTRGDGYRDVSTDAPNRSSPQIESESFEWVVRLVASLGVHLEASGFSVATIESGGQQVSSPAVSFRGSTATGDHSSAAFLESLAGVRLVRDDFDGFDHYQPDTAAPVFAVLCQPSDATIDWAIAHRRAFEPGIAVILQTGLPMMRDLLNPEALSTRAQFEAAGWQCIEAEPNSSAADVWAELTAVHDGR</sequence>
<dbReference type="Pfam" id="PF01882">
    <property type="entry name" value="DUF58"/>
    <property type="match status" value="1"/>
</dbReference>
<proteinExistence type="predicted"/>
<dbReference type="PANTHER" id="PTHR34351">
    <property type="entry name" value="SLR1927 PROTEIN-RELATED"/>
    <property type="match status" value="1"/>
</dbReference>
<dbReference type="Proteomes" id="UP000294194">
    <property type="component" value="Unassembled WGS sequence"/>
</dbReference>
<keyword evidence="5" id="KW-1185">Reference proteome</keyword>
<organism evidence="4 5">
    <name type="scientific">Glaciihabitans arcticus</name>
    <dbReference type="NCBI Taxonomy" id="2668039"/>
    <lineage>
        <taxon>Bacteria</taxon>
        <taxon>Bacillati</taxon>
        <taxon>Actinomycetota</taxon>
        <taxon>Actinomycetes</taxon>
        <taxon>Micrococcales</taxon>
        <taxon>Microbacteriaceae</taxon>
        <taxon>Glaciihabitans</taxon>
    </lineage>
</organism>
<gene>
    <name evidence="4" type="ORF">EYE40_01110</name>
</gene>
<dbReference type="EMBL" id="SISG01000001">
    <property type="protein sequence ID" value="TBN56105.1"/>
    <property type="molecule type" value="Genomic_DNA"/>
</dbReference>
<dbReference type="RefSeq" id="WP_130980216.1">
    <property type="nucleotide sequence ID" value="NZ_SISG01000001.1"/>
</dbReference>
<keyword evidence="2" id="KW-1133">Transmembrane helix</keyword>
<feature type="transmembrane region" description="Helical" evidence="2">
    <location>
        <begin position="44"/>
        <end position="62"/>
    </location>
</feature>
<dbReference type="PANTHER" id="PTHR34351:SF1">
    <property type="entry name" value="SLR1927 PROTEIN"/>
    <property type="match status" value="1"/>
</dbReference>
<dbReference type="InterPro" id="IPR002881">
    <property type="entry name" value="DUF58"/>
</dbReference>
<evidence type="ECO:0000313" key="4">
    <source>
        <dbReference type="EMBL" id="TBN56105.1"/>
    </source>
</evidence>
<evidence type="ECO:0000259" key="3">
    <source>
        <dbReference type="Pfam" id="PF01882"/>
    </source>
</evidence>
<keyword evidence="2" id="KW-0472">Membrane</keyword>
<feature type="region of interest" description="Disordered" evidence="1">
    <location>
        <begin position="198"/>
        <end position="217"/>
    </location>
</feature>
<evidence type="ECO:0000256" key="2">
    <source>
        <dbReference type="SAM" id="Phobius"/>
    </source>
</evidence>
<keyword evidence="2" id="KW-0812">Transmembrane</keyword>
<name>A0A4Q9GN76_9MICO</name>
<dbReference type="AlphaFoldDB" id="A0A4Q9GN76"/>
<feature type="domain" description="DUF58" evidence="3">
    <location>
        <begin position="219"/>
        <end position="261"/>
    </location>
</feature>
<comment type="caution">
    <text evidence="4">The sequence shown here is derived from an EMBL/GenBank/DDBJ whole genome shotgun (WGS) entry which is preliminary data.</text>
</comment>
<evidence type="ECO:0000256" key="1">
    <source>
        <dbReference type="SAM" id="MobiDB-lite"/>
    </source>
</evidence>
<accession>A0A4Q9GN76</accession>
<reference evidence="5" key="1">
    <citation type="submission" date="2019-02" db="EMBL/GenBank/DDBJ databases">
        <title>Glaciihabitans arcticus sp. nov., a psychrotolerant bacterium isolated from polar soil.</title>
        <authorList>
            <person name="Dahal R.H."/>
        </authorList>
    </citation>
    <scope>NUCLEOTIDE SEQUENCE [LARGE SCALE GENOMIC DNA]</scope>
    <source>
        <strain evidence="5">RP-3-7</strain>
    </source>
</reference>
<evidence type="ECO:0000313" key="5">
    <source>
        <dbReference type="Proteomes" id="UP000294194"/>
    </source>
</evidence>